<evidence type="ECO:0000256" key="3">
    <source>
        <dbReference type="ARBA" id="ARBA00022536"/>
    </source>
</evidence>
<comment type="subcellular location">
    <subcellularLocation>
        <location evidence="1">Cell membrane</location>
        <topology evidence="1">Single-pass membrane protein</topology>
    </subcellularLocation>
</comment>
<feature type="domain" description="Cadherin" evidence="13">
    <location>
        <begin position="2173"/>
        <end position="2276"/>
    </location>
</feature>
<dbReference type="GO" id="GO:0005886">
    <property type="term" value="C:plasma membrane"/>
    <property type="evidence" value="ECO:0007669"/>
    <property type="project" value="UniProtKB-SubCell"/>
</dbReference>
<protein>
    <submittedName>
        <fullName evidence="14">Protocadherin Fat 4-like protein</fullName>
    </submittedName>
</protein>
<dbReference type="InterPro" id="IPR015919">
    <property type="entry name" value="Cadherin-like_sf"/>
</dbReference>
<dbReference type="GO" id="GO:0007163">
    <property type="term" value="P:establishment or maintenance of cell polarity"/>
    <property type="evidence" value="ECO:0007669"/>
    <property type="project" value="UniProtKB-ARBA"/>
</dbReference>
<keyword evidence="7" id="KW-0106">Calcium</keyword>
<feature type="domain" description="Cadherin" evidence="13">
    <location>
        <begin position="1327"/>
        <end position="1427"/>
    </location>
</feature>
<name>A0A132A2A5_SARSC</name>
<dbReference type="GO" id="GO:0008104">
    <property type="term" value="P:intracellular protein localization"/>
    <property type="evidence" value="ECO:0007669"/>
    <property type="project" value="UniProtKB-ARBA"/>
</dbReference>
<feature type="domain" description="Cadherin" evidence="13">
    <location>
        <begin position="1962"/>
        <end position="2070"/>
    </location>
</feature>
<feature type="domain" description="Cadherin" evidence="13">
    <location>
        <begin position="1758"/>
        <end position="1859"/>
    </location>
</feature>
<feature type="domain" description="Cadherin" evidence="13">
    <location>
        <begin position="2504"/>
        <end position="2619"/>
    </location>
</feature>
<keyword evidence="8" id="KW-0130">Cell adhesion</keyword>
<dbReference type="GO" id="GO:0009653">
    <property type="term" value="P:anatomical structure morphogenesis"/>
    <property type="evidence" value="ECO:0007669"/>
    <property type="project" value="UniProtKB-ARBA"/>
</dbReference>
<dbReference type="PROSITE" id="PS00232">
    <property type="entry name" value="CADHERIN_1"/>
    <property type="match status" value="7"/>
</dbReference>
<dbReference type="Pfam" id="PF00028">
    <property type="entry name" value="Cadherin"/>
    <property type="match status" value="20"/>
</dbReference>
<feature type="domain" description="Cadherin" evidence="13">
    <location>
        <begin position="215"/>
        <end position="315"/>
    </location>
</feature>
<evidence type="ECO:0000256" key="6">
    <source>
        <dbReference type="ARBA" id="ARBA00022737"/>
    </source>
</evidence>
<feature type="domain" description="Cadherin" evidence="13">
    <location>
        <begin position="1117"/>
        <end position="1220"/>
    </location>
</feature>
<feature type="domain" description="Cadherin" evidence="13">
    <location>
        <begin position="1543"/>
        <end position="1645"/>
    </location>
</feature>
<feature type="domain" description="Cadherin" evidence="13">
    <location>
        <begin position="2375"/>
        <end position="2501"/>
    </location>
</feature>
<accession>A0A132A2A5</accession>
<evidence type="ECO:0000256" key="11">
    <source>
        <dbReference type="ARBA" id="ARBA00023157"/>
    </source>
</evidence>
<dbReference type="FunFam" id="2.60.40.60:FF:000058">
    <property type="entry name" value="FAT atypical cadherin 3"/>
    <property type="match status" value="1"/>
</dbReference>
<dbReference type="PROSITE" id="PS50268">
    <property type="entry name" value="CADHERIN_2"/>
    <property type="match status" value="24"/>
</dbReference>
<dbReference type="FunFam" id="2.60.40.60:FF:000020">
    <property type="entry name" value="Dachsous cadherin-related 1b"/>
    <property type="match status" value="3"/>
</dbReference>
<dbReference type="GO" id="GO:0060429">
    <property type="term" value="P:epithelium development"/>
    <property type="evidence" value="ECO:0007669"/>
    <property type="project" value="UniProtKB-ARBA"/>
</dbReference>
<evidence type="ECO:0000313" key="15">
    <source>
        <dbReference type="Proteomes" id="UP000616769"/>
    </source>
</evidence>
<proteinExistence type="predicted"/>
<dbReference type="InterPro" id="IPR020894">
    <property type="entry name" value="Cadherin_CS"/>
</dbReference>
<keyword evidence="2" id="KW-1003">Cell membrane</keyword>
<feature type="domain" description="Cadherin" evidence="13">
    <location>
        <begin position="1646"/>
        <end position="1757"/>
    </location>
</feature>
<dbReference type="FunFam" id="2.60.40.60:FF:000266">
    <property type="entry name" value="Cadherin 23"/>
    <property type="match status" value="1"/>
</dbReference>
<evidence type="ECO:0000256" key="5">
    <source>
        <dbReference type="ARBA" id="ARBA00022729"/>
    </source>
</evidence>
<gene>
    <name evidence="14" type="ORF">QR98_0029180</name>
</gene>
<keyword evidence="9" id="KW-1133">Transmembrane helix</keyword>
<evidence type="ECO:0000256" key="2">
    <source>
        <dbReference type="ARBA" id="ARBA00022475"/>
    </source>
</evidence>
<evidence type="ECO:0000256" key="12">
    <source>
        <dbReference type="ARBA" id="ARBA00023180"/>
    </source>
</evidence>
<dbReference type="FunFam" id="2.60.40.60:FF:000015">
    <property type="entry name" value="FAT atypical cadherin 1"/>
    <property type="match status" value="1"/>
</dbReference>
<dbReference type="FunFam" id="2.60.40.60:FF:000033">
    <property type="entry name" value="FAT atypical cadherin 1"/>
    <property type="match status" value="2"/>
</dbReference>
<feature type="domain" description="Cadherin" evidence="13">
    <location>
        <begin position="2277"/>
        <end position="2365"/>
    </location>
</feature>
<evidence type="ECO:0000256" key="10">
    <source>
        <dbReference type="ARBA" id="ARBA00023136"/>
    </source>
</evidence>
<dbReference type="SUPFAM" id="SSF49313">
    <property type="entry name" value="Cadherin-like"/>
    <property type="match status" value="25"/>
</dbReference>
<dbReference type="VEuPathDB" id="VectorBase:SSCA001307"/>
<keyword evidence="3" id="KW-0245">EGF-like domain</keyword>
<dbReference type="CDD" id="cd11304">
    <property type="entry name" value="Cadherin_repeat"/>
    <property type="match status" value="23"/>
</dbReference>
<feature type="domain" description="Cadherin" evidence="13">
    <location>
        <begin position="771"/>
        <end position="911"/>
    </location>
</feature>
<dbReference type="EMBL" id="JXLN01008888">
    <property type="protein sequence ID" value="KPM04470.1"/>
    <property type="molecule type" value="Genomic_DNA"/>
</dbReference>
<feature type="domain" description="Cadherin" evidence="13">
    <location>
        <begin position="1860"/>
        <end position="1962"/>
    </location>
</feature>
<feature type="domain" description="Cadherin" evidence="13">
    <location>
        <begin position="660"/>
        <end position="770"/>
    </location>
</feature>
<reference evidence="14 15" key="1">
    <citation type="journal article" date="2015" name="Parasit. Vectors">
        <title>Draft genome of the scabies mite.</title>
        <authorList>
            <person name="Rider S.D.Jr."/>
            <person name="Morgan M.S."/>
            <person name="Arlian L.G."/>
        </authorList>
    </citation>
    <scope>NUCLEOTIDE SEQUENCE [LARGE SCALE GENOMIC DNA]</scope>
    <source>
        <strain evidence="14">Arlian Lab</strain>
    </source>
</reference>
<dbReference type="OrthoDB" id="6252479at2759"/>
<evidence type="ECO:0000256" key="8">
    <source>
        <dbReference type="ARBA" id="ARBA00022889"/>
    </source>
</evidence>
<feature type="domain" description="Cadherin" evidence="13">
    <location>
        <begin position="1013"/>
        <end position="1116"/>
    </location>
</feature>
<organism evidence="14 15">
    <name type="scientific">Sarcoptes scabiei</name>
    <name type="common">Itch mite</name>
    <name type="synonym">Acarus scabiei</name>
    <dbReference type="NCBI Taxonomy" id="52283"/>
    <lineage>
        <taxon>Eukaryota</taxon>
        <taxon>Metazoa</taxon>
        <taxon>Ecdysozoa</taxon>
        <taxon>Arthropoda</taxon>
        <taxon>Chelicerata</taxon>
        <taxon>Arachnida</taxon>
        <taxon>Acari</taxon>
        <taxon>Acariformes</taxon>
        <taxon>Sarcoptiformes</taxon>
        <taxon>Astigmata</taxon>
        <taxon>Psoroptidia</taxon>
        <taxon>Sarcoptoidea</taxon>
        <taxon>Sarcoptidae</taxon>
        <taxon>Sarcoptinae</taxon>
        <taxon>Sarcoptes</taxon>
    </lineage>
</organism>
<feature type="domain" description="Cadherin" evidence="13">
    <location>
        <begin position="912"/>
        <end position="1012"/>
    </location>
</feature>
<keyword evidence="12" id="KW-0325">Glycoprotein</keyword>
<feature type="domain" description="Cadherin" evidence="13">
    <location>
        <begin position="533"/>
        <end position="659"/>
    </location>
</feature>
<dbReference type="PANTHER" id="PTHR24026">
    <property type="entry name" value="FAT ATYPICAL CADHERIN-RELATED"/>
    <property type="match status" value="1"/>
</dbReference>
<dbReference type="Proteomes" id="UP000616769">
    <property type="component" value="Unassembled WGS sequence"/>
</dbReference>
<dbReference type="PANTHER" id="PTHR24026:SF133">
    <property type="entry name" value="CADHERIN-RELATED FAMILY MEMBER 2"/>
    <property type="match status" value="1"/>
</dbReference>
<dbReference type="PRINTS" id="PR00205">
    <property type="entry name" value="CADHERIN"/>
</dbReference>
<sequence length="2745" mass="308618">MENLPSGFTVLQVVAFDADKGENAEFKYVLKDPLGVFQIDPTTGWISVRDPSKLDRELNDKIYLKVLAMEKKPNVNPDQKEPNSCFVEITLLDSNDNNPQFFPSNVYTFSVLETAAAGTLIGSVYASDRDINENGRVIYYKQNDSLSQNSPFDVFPHNGSIYVSEKFSLMINKPEQLTFFVVASDLAQMHHERRTAVAIIRVNVTDINNSVPEFIGAPFEAYVGESLPEGAYVTQIVATDADQVDTVLEYSIVAGNDDKMFIIDSKNGKIYTSAVLDFETKQSYDLLVQVSDGINTAVAPLLVNLVDINDNAPQFTHDVYNFTVVEELGANITVGTVLAIDKDSGKNSEVHYSIIGDDANELFFVEQKNGNIRTRAKLDREIQSKVEFLVIAYDGGTPQLSGSSRVIVTIDDINDNAPFFDQNKYEIEVLEEIEPPMEIFQIQAKDFDMGDNAVVKYLILAGNEENTFNINIDNGLITTSERLNYERKSEYKLFVAARNLRPFQGPHSAEIVNPSVEVIIKVKDINDEVVVFEQQLYHYKIPENLPRGTLIGSVVAINPKRSELEQDLTYWIENIDNINNGLDLNNNYNNNLNVPTKFNINSKTGEIIVIDSIDFDPPANEKIFEFKIKARDLMSINTFNSSVPVVIEITDMNDNSPKFNEDRYGLELPESLPLGTSLPPFFHVEDNDSGTNGMIAFYKIEGNEEDVSYFQINQTTGVISLEKMLDYETRNQLEFDLIAIDGAQPPNEQRKSSARVTIYVANINEFSPKFIGLPYEFFVQEKAVEGTSVGQVKAIDEDGNNVFYSLHDEDYQYFSIESDTGRIYVSKPLVEKTQYSFIVRATDDGLPQNFSLDPQNGQIRVAPGKASLIDYDVHKQFSLLVQAKDSHQTPLLGLTIVTIDVKDINNHPPIFSKSSYSMSINENTPTGHCFLKIEANPRDSVDKISYSIGGNNKDGHLFQINKSTGDLCTRKILDREQQDRYEFFVVANDGKFETSVPVSIEILDENDNQPTFEQKKYIVSIPHDSHPGQTIIQVHANDPDTNNNGEVTYWIKNTHGMFEIDSKTGLVRLVSSFPNKQQNFTYEMEVFAQDHGITPNIGKTILVVRSSNTMNHPPRFDRFYYSVDVEENLSGINLITIKAFDPDHGKSGKINYRIVKSTYPSAFRIEKDSGQIMLVAPLDYEAQKFHEVTVEARDEAKDSQFITTVLQIKVLDTNDHRPEILSIPKVIRIPQSVSPNEEIIYTVQAIDLDSNERGNNRLHFSIEPPNPLFTINPSTGQIFALQKLMPHHDFFKIVVRDQAEKNPLSSSVDVQIEVYNDLIEETMPLFTSTQYNIHIDQIIEPGRTILMPRAKIPSGGQIYYNISNSKKFAIDHENGRIYSTSRIEYMNPKESTFHFIVMAYNKLDMKRFSEAGVVIKLSETTNKCPKFPFSEYYASIEENSPIDMIVVPNLMLEDLNRFNGNNLVYQITEDNSNDNFYVDVITENDIPKNASLKIKKSIDRDRMAKFLQGIYTLSVSASNSRCTSTIRVKIRIEDVNDNSPVFPQPELIVELKENTPVGHVVATLQAKDNDEIDAGKLRYFIVAGNNEEMFHMETKTGIVSVKESPDREKSPAHVLKVVAIDAANNTGWTSVHVIILDENDWTPTFLNETFMLNVTEGPTSVGTRLRLPVVDYDDGINRQMEVYIVDGNSNGEFRLDVDEGGPLLTVVSELDREKYNVPEAALHLVFIAAKDKGNPPRIGKTMVAVIIQDINDCSPRFEKEVYYHFISEDSPIGMVLTELKASDADSAANTNLQYSFSINTGNVPFAINPDSGIVNVSRQLDVSESQQYSITVEAFDGLWKAQTQLNIFVNEAEERDPRFEQAFYRFEIKENLRNHFVGKVDLKPRKHRIKSLKKYTIVNQEMRSIFNVSADGEIFTRVGLDREKKSKYVFTVKIEEKHPTTKISVSEVIVDVLDENDQVPTFIHSYTGTIRENSKPGTAVNIVPMIKAIDNDIGNNSQIEYSLSGEGSDMFTILSSGSVVFTPIDPDQILDRETRSSYQFKVIAKDMGGLSSSTDLQIKIEDENDNAPQFQHGPLFVLLPEIAKPGSKVVEVRATDIDEGINSKIQYYITSGGNGDIRIDRITGEIFVVGTLKPGTIYFMNVSAVDGSGLSAKTTVNVTIIDLDRNDERPRFYTDPYLAHVPENLDPGHKVTQIAAFDPDLGDNGQVFYKLGAGHDNKFYIDGKDGTVWTLSTLDFEEKNFYNITVIAYDRGSPSLTSTAKLWVTVADTPDSVPDFSKAVYTVEVAENAKPGDIVYKLDAGDGPFKYYLLNSDEIDAFAVDKSSGKIKLVKPLDSNYRNHYRLIVKSEDDSEPPKSDSAEVNIIVGTGQGVRLFPQRLYEVSVKENQLTPVLLIDLNSTDEIARKSPHYRIIGSDYREGTFKIEHENGRLLLMKSLDREKKDVYHLKVKAENVIHRRLGRRDINALYQHLATAESHNNHLAYDEALVVVHVLDENDNSPIFENKDRPIVAAVPLEASFGFKVVKATAKDSDIGLNSAIRYELLSRGDDSHSKFYIDPITGDIRSMVTFNLDGGKMFAFDVKATDCEGSDNGNSAITTVYIHVLPETKMILFVADKEPILIEKKYPEIVNYLTNITDYDVKLAKLGPHLEGEVQETHSTDVFLYAVSKNNNEIVDTETLLDVFRKHSQQIVENLRSFRIRRIQGVTVQEKISQMGATEIAIIALSSVIFLGTVLAIALLCSSCKER</sequence>
<keyword evidence="5" id="KW-0732">Signal</keyword>
<dbReference type="Gene3D" id="2.60.40.60">
    <property type="entry name" value="Cadherins"/>
    <property type="match status" value="25"/>
</dbReference>
<comment type="caution">
    <text evidence="14">The sequence shown here is derived from an EMBL/GenBank/DDBJ whole genome shotgun (WGS) entry which is preliminary data.</text>
</comment>
<feature type="domain" description="Cadherin" evidence="13">
    <location>
        <begin position="1428"/>
        <end position="1542"/>
    </location>
</feature>
<keyword evidence="4" id="KW-0812">Transmembrane</keyword>
<feature type="domain" description="Cadherin" evidence="13">
    <location>
        <begin position="421"/>
        <end position="532"/>
    </location>
</feature>
<feature type="domain" description="Cadherin" evidence="13">
    <location>
        <begin position="2"/>
        <end position="101"/>
    </location>
</feature>
<keyword evidence="11" id="KW-1015">Disulfide bond</keyword>
<evidence type="ECO:0000259" key="13">
    <source>
        <dbReference type="PROSITE" id="PS50268"/>
    </source>
</evidence>
<keyword evidence="10" id="KW-0472">Membrane</keyword>
<dbReference type="SMART" id="SM00112">
    <property type="entry name" value="CA"/>
    <property type="match status" value="24"/>
</dbReference>
<feature type="domain" description="Cadherin" evidence="13">
    <location>
        <begin position="103"/>
        <end position="214"/>
    </location>
</feature>
<feature type="domain" description="Cadherin" evidence="13">
    <location>
        <begin position="316"/>
        <end position="420"/>
    </location>
</feature>
<evidence type="ECO:0000256" key="1">
    <source>
        <dbReference type="ARBA" id="ARBA00004162"/>
    </source>
</evidence>
<feature type="domain" description="Cadherin" evidence="13">
    <location>
        <begin position="2071"/>
        <end position="2172"/>
    </location>
</feature>
<feature type="domain" description="Cadherin" evidence="13">
    <location>
        <begin position="1221"/>
        <end position="1326"/>
    </location>
</feature>
<keyword evidence="6" id="KW-0677">Repeat</keyword>
<evidence type="ECO:0000256" key="4">
    <source>
        <dbReference type="ARBA" id="ARBA00022692"/>
    </source>
</evidence>
<evidence type="ECO:0000256" key="9">
    <source>
        <dbReference type="ARBA" id="ARBA00022989"/>
    </source>
</evidence>
<evidence type="ECO:0000256" key="7">
    <source>
        <dbReference type="ARBA" id="ARBA00022837"/>
    </source>
</evidence>
<dbReference type="FunFam" id="2.60.40.60:FF:000116">
    <property type="entry name" value="Dachsous cadherin-related 2"/>
    <property type="match status" value="1"/>
</dbReference>
<dbReference type="GO" id="GO:0005509">
    <property type="term" value="F:calcium ion binding"/>
    <property type="evidence" value="ECO:0007669"/>
    <property type="project" value="UniProtKB-UniRule"/>
</dbReference>
<dbReference type="GO" id="GO:0007156">
    <property type="term" value="P:homophilic cell adhesion via plasma membrane adhesion molecules"/>
    <property type="evidence" value="ECO:0007669"/>
    <property type="project" value="InterPro"/>
</dbReference>
<dbReference type="FunFam" id="2.60.40.60:FF:000092">
    <property type="entry name" value="Protocadherin 8"/>
    <property type="match status" value="1"/>
</dbReference>
<dbReference type="InterPro" id="IPR002126">
    <property type="entry name" value="Cadherin-like_dom"/>
</dbReference>
<evidence type="ECO:0000313" key="14">
    <source>
        <dbReference type="EMBL" id="KPM04470.1"/>
    </source>
</evidence>